<keyword evidence="2" id="KW-1185">Reference proteome</keyword>
<dbReference type="Proteomes" id="UP000836841">
    <property type="component" value="Unassembled WGS sequence"/>
</dbReference>
<evidence type="ECO:0000313" key="1">
    <source>
        <dbReference type="EMBL" id="CAH2057535.1"/>
    </source>
</evidence>
<gene>
    <name evidence="1" type="ORF">TAV2_LOCUS12198</name>
</gene>
<comment type="caution">
    <text evidence="1">The sequence shown here is derived from an EMBL/GenBank/DDBJ whole genome shotgun (WGS) entry which is preliminary data.</text>
</comment>
<proteinExistence type="predicted"/>
<accession>A0AAU9S8L1</accession>
<feature type="non-terminal residue" evidence="1">
    <location>
        <position position="83"/>
    </location>
</feature>
<name>A0AAU9S8L1_THLAR</name>
<sequence>MKDGKVVCSDSRGCKHCRTHLALSEDVVSKFCLQAVLDDWMNAKLEQFCQSRDESSEVIDSAKQSIPGLSSARDITRLRSSYL</sequence>
<protein>
    <submittedName>
        <fullName evidence="1">Uncharacterized protein</fullName>
    </submittedName>
</protein>
<evidence type="ECO:0000313" key="2">
    <source>
        <dbReference type="Proteomes" id="UP000836841"/>
    </source>
</evidence>
<organism evidence="1 2">
    <name type="scientific">Thlaspi arvense</name>
    <name type="common">Field penny-cress</name>
    <dbReference type="NCBI Taxonomy" id="13288"/>
    <lineage>
        <taxon>Eukaryota</taxon>
        <taxon>Viridiplantae</taxon>
        <taxon>Streptophyta</taxon>
        <taxon>Embryophyta</taxon>
        <taxon>Tracheophyta</taxon>
        <taxon>Spermatophyta</taxon>
        <taxon>Magnoliopsida</taxon>
        <taxon>eudicotyledons</taxon>
        <taxon>Gunneridae</taxon>
        <taxon>Pentapetalae</taxon>
        <taxon>rosids</taxon>
        <taxon>malvids</taxon>
        <taxon>Brassicales</taxon>
        <taxon>Brassicaceae</taxon>
        <taxon>Thlaspideae</taxon>
        <taxon>Thlaspi</taxon>
    </lineage>
</organism>
<reference evidence="1 2" key="1">
    <citation type="submission" date="2022-03" db="EMBL/GenBank/DDBJ databases">
        <authorList>
            <person name="Nunn A."/>
            <person name="Chopra R."/>
            <person name="Nunn A."/>
            <person name="Contreras Garrido A."/>
        </authorList>
    </citation>
    <scope>NUCLEOTIDE SEQUENCE [LARGE SCALE GENOMIC DNA]</scope>
</reference>
<dbReference type="AlphaFoldDB" id="A0AAU9S8L1"/>
<dbReference type="EMBL" id="CAJVSB020000682">
    <property type="protein sequence ID" value="CAH2057535.1"/>
    <property type="molecule type" value="Genomic_DNA"/>
</dbReference>